<keyword evidence="1" id="KW-1185">Reference proteome</keyword>
<evidence type="ECO:0000313" key="2">
    <source>
        <dbReference type="WBParaSite" id="nRc.2.0.1.t10647-RA"/>
    </source>
</evidence>
<proteinExistence type="predicted"/>
<dbReference type="AlphaFoldDB" id="A0A915I9V1"/>
<sequence length="176" mass="19672">MSPDWCKTTPVPAPAIRFVSTVVLKSANKAICLDISVDRTISIVIRRNIWRCLRFNDDKKSDFDSCKRRKAAAKWCCSKTDSSFFAKVQSTQSGTQKSEDFPGAACRDKKECKNLKIFPTLGAGNFFLLCYGPVTIGRRRQEHVRTLGNVGGVDAIMYKDKVRRTLNKANATATRA</sequence>
<organism evidence="1 2">
    <name type="scientific">Romanomermis culicivorax</name>
    <name type="common">Nematode worm</name>
    <dbReference type="NCBI Taxonomy" id="13658"/>
    <lineage>
        <taxon>Eukaryota</taxon>
        <taxon>Metazoa</taxon>
        <taxon>Ecdysozoa</taxon>
        <taxon>Nematoda</taxon>
        <taxon>Enoplea</taxon>
        <taxon>Dorylaimia</taxon>
        <taxon>Mermithida</taxon>
        <taxon>Mermithoidea</taxon>
        <taxon>Mermithidae</taxon>
        <taxon>Romanomermis</taxon>
    </lineage>
</organism>
<name>A0A915I9V1_ROMCU</name>
<dbReference type="WBParaSite" id="nRc.2.0.1.t10647-RA">
    <property type="protein sequence ID" value="nRc.2.0.1.t10647-RA"/>
    <property type="gene ID" value="nRc.2.0.1.g10647"/>
</dbReference>
<dbReference type="Proteomes" id="UP000887565">
    <property type="component" value="Unplaced"/>
</dbReference>
<evidence type="ECO:0000313" key="1">
    <source>
        <dbReference type="Proteomes" id="UP000887565"/>
    </source>
</evidence>
<protein>
    <submittedName>
        <fullName evidence="2">Uncharacterized protein</fullName>
    </submittedName>
</protein>
<reference evidence="2" key="1">
    <citation type="submission" date="2022-11" db="UniProtKB">
        <authorList>
            <consortium name="WormBaseParasite"/>
        </authorList>
    </citation>
    <scope>IDENTIFICATION</scope>
</reference>
<accession>A0A915I9V1</accession>